<sequence>LSKCFRTDFEGSMISGALQVAVDDVNADPALLPKHKLTYIFNNTCGDELQS</sequence>
<proteinExistence type="predicted"/>
<name>A0A183EVW9_9BILA</name>
<dbReference type="InterPro" id="IPR028082">
    <property type="entry name" value="Peripla_BP_I"/>
</dbReference>
<evidence type="ECO:0000313" key="6">
    <source>
        <dbReference type="WBParaSite" id="GPUH_0002514001-mRNA-1"/>
    </source>
</evidence>
<organism evidence="6">
    <name type="scientific">Gongylonema pulchrum</name>
    <dbReference type="NCBI Taxonomy" id="637853"/>
    <lineage>
        <taxon>Eukaryota</taxon>
        <taxon>Metazoa</taxon>
        <taxon>Ecdysozoa</taxon>
        <taxon>Nematoda</taxon>
        <taxon>Chromadorea</taxon>
        <taxon>Rhabditida</taxon>
        <taxon>Spirurina</taxon>
        <taxon>Spiruromorpha</taxon>
        <taxon>Spiruroidea</taxon>
        <taxon>Gongylonematidae</taxon>
        <taxon>Gongylonema</taxon>
    </lineage>
</organism>
<evidence type="ECO:0000256" key="4">
    <source>
        <dbReference type="ARBA" id="ARBA00023136"/>
    </source>
</evidence>
<evidence type="ECO:0000256" key="1">
    <source>
        <dbReference type="ARBA" id="ARBA00004370"/>
    </source>
</evidence>
<evidence type="ECO:0000256" key="2">
    <source>
        <dbReference type="ARBA" id="ARBA00022692"/>
    </source>
</evidence>
<dbReference type="InterPro" id="IPR001828">
    <property type="entry name" value="ANF_lig-bd_rcpt"/>
</dbReference>
<feature type="domain" description="Receptor ligand binding region" evidence="5">
    <location>
        <begin position="16"/>
        <end position="48"/>
    </location>
</feature>
<dbReference type="Pfam" id="PF01094">
    <property type="entry name" value="ANF_receptor"/>
    <property type="match status" value="1"/>
</dbReference>
<keyword evidence="4" id="KW-0472">Membrane</keyword>
<evidence type="ECO:0000256" key="3">
    <source>
        <dbReference type="ARBA" id="ARBA00022989"/>
    </source>
</evidence>
<dbReference type="GO" id="GO:0016020">
    <property type="term" value="C:membrane"/>
    <property type="evidence" value="ECO:0007669"/>
    <property type="project" value="UniProtKB-SubCell"/>
</dbReference>
<dbReference type="SUPFAM" id="SSF53822">
    <property type="entry name" value="Periplasmic binding protein-like I"/>
    <property type="match status" value="1"/>
</dbReference>
<evidence type="ECO:0000259" key="5">
    <source>
        <dbReference type="Pfam" id="PF01094"/>
    </source>
</evidence>
<dbReference type="AlphaFoldDB" id="A0A183EVW9"/>
<dbReference type="WBParaSite" id="GPUH_0002514001-mRNA-1">
    <property type="protein sequence ID" value="GPUH_0002514001-mRNA-1"/>
    <property type="gene ID" value="GPUH_0002514001"/>
</dbReference>
<protein>
    <submittedName>
        <fullName evidence="6">ANF_receptor domain-containing protein</fullName>
    </submittedName>
</protein>
<accession>A0A183EVW9</accession>
<keyword evidence="2" id="KW-0812">Transmembrane</keyword>
<dbReference type="Gene3D" id="3.40.50.2300">
    <property type="match status" value="1"/>
</dbReference>
<reference evidence="6" key="1">
    <citation type="submission" date="2016-06" db="UniProtKB">
        <authorList>
            <consortium name="WormBaseParasite"/>
        </authorList>
    </citation>
    <scope>IDENTIFICATION</scope>
</reference>
<comment type="subcellular location">
    <subcellularLocation>
        <location evidence="1">Membrane</location>
    </subcellularLocation>
</comment>
<keyword evidence="3" id="KW-1133">Transmembrane helix</keyword>